<accession>A0A7G9GUX2</accession>
<keyword evidence="2" id="KW-1185">Reference proteome</keyword>
<dbReference type="Proteomes" id="UP000515913">
    <property type="component" value="Chromosome"/>
</dbReference>
<proteinExistence type="predicted"/>
<dbReference type="KEGG" id="fho:H9Q81_06385"/>
<organism evidence="1 2">
    <name type="scientific">Fusobacterium hominis</name>
    <dbReference type="NCBI Taxonomy" id="2764326"/>
    <lineage>
        <taxon>Bacteria</taxon>
        <taxon>Fusobacteriati</taxon>
        <taxon>Fusobacteriota</taxon>
        <taxon>Fusobacteriia</taxon>
        <taxon>Fusobacteriales</taxon>
        <taxon>Fusobacteriaceae</taxon>
        <taxon>Fusobacterium</taxon>
    </lineage>
</organism>
<dbReference type="EMBL" id="CP060637">
    <property type="protein sequence ID" value="QNM14604.1"/>
    <property type="molecule type" value="Genomic_DNA"/>
</dbReference>
<protein>
    <submittedName>
        <fullName evidence="1">Uncharacterized protein</fullName>
    </submittedName>
</protein>
<dbReference type="AlphaFoldDB" id="A0A7G9GUX2"/>
<name>A0A7G9GUX2_9FUSO</name>
<gene>
    <name evidence="1" type="ORF">H9Q81_06385</name>
</gene>
<sequence>MEEIMLANLIEVKNILKAYYENVICNKSYFSENQKAYSMGILNSIKVQIIKLLSPEQKKCKLRL</sequence>
<evidence type="ECO:0000313" key="1">
    <source>
        <dbReference type="EMBL" id="QNM14604.1"/>
    </source>
</evidence>
<dbReference type="RefSeq" id="WP_101474163.1">
    <property type="nucleotide sequence ID" value="NZ_CP060637.1"/>
</dbReference>
<reference evidence="1 2" key="1">
    <citation type="submission" date="2020-08" db="EMBL/GenBank/DDBJ databases">
        <authorList>
            <person name="Liu C."/>
            <person name="Sun Q."/>
        </authorList>
    </citation>
    <scope>NUCLEOTIDE SEQUENCE [LARGE SCALE GENOMIC DNA]</scope>
    <source>
        <strain evidence="1 2">NSJ-57</strain>
    </source>
</reference>
<evidence type="ECO:0000313" key="2">
    <source>
        <dbReference type="Proteomes" id="UP000515913"/>
    </source>
</evidence>